<comment type="catalytic activity">
    <reaction evidence="2 4">
        <text>L-methionyl-[protein] + [thioredoxin]-disulfide + H2O = L-methionyl-(S)-S-oxide-[protein] + [thioredoxin]-dithiol</text>
        <dbReference type="Rhea" id="RHEA:14217"/>
        <dbReference type="Rhea" id="RHEA-COMP:10698"/>
        <dbReference type="Rhea" id="RHEA-COMP:10700"/>
        <dbReference type="Rhea" id="RHEA-COMP:12313"/>
        <dbReference type="Rhea" id="RHEA-COMP:12315"/>
        <dbReference type="ChEBI" id="CHEBI:15377"/>
        <dbReference type="ChEBI" id="CHEBI:16044"/>
        <dbReference type="ChEBI" id="CHEBI:29950"/>
        <dbReference type="ChEBI" id="CHEBI:44120"/>
        <dbReference type="ChEBI" id="CHEBI:50058"/>
        <dbReference type="EC" id="1.8.4.11"/>
    </reaction>
</comment>
<proteinExistence type="inferred from homology"/>
<feature type="chain" id="PRO_5011595235" description="Peptide methionine sulfoxide reductase MsrA" evidence="5">
    <location>
        <begin position="21"/>
        <end position="216"/>
    </location>
</feature>
<dbReference type="SUPFAM" id="SSF55068">
    <property type="entry name" value="Peptide methionine sulfoxide reductase"/>
    <property type="match status" value="1"/>
</dbReference>
<keyword evidence="8" id="KW-1185">Reference proteome</keyword>
<evidence type="ECO:0000256" key="1">
    <source>
        <dbReference type="ARBA" id="ARBA00023002"/>
    </source>
</evidence>
<keyword evidence="1 4" id="KW-0560">Oxidoreductase</keyword>
<dbReference type="HAMAP" id="MF_01401">
    <property type="entry name" value="MsrA"/>
    <property type="match status" value="1"/>
</dbReference>
<dbReference type="InterPro" id="IPR036509">
    <property type="entry name" value="Met_Sox_Rdtase_MsrA_sf"/>
</dbReference>
<evidence type="ECO:0000259" key="6">
    <source>
        <dbReference type="Pfam" id="PF01625"/>
    </source>
</evidence>
<keyword evidence="5" id="KW-0732">Signal</keyword>
<dbReference type="RefSeq" id="WP_090080796.1">
    <property type="nucleotide sequence ID" value="NZ_FOQT01000004.1"/>
</dbReference>
<protein>
    <recommendedName>
        <fullName evidence="4">Peptide methionine sulfoxide reductase MsrA</fullName>
        <shortName evidence="4">Protein-methionine-S-oxide reductase</shortName>
        <ecNumber evidence="4">1.8.4.11</ecNumber>
    </recommendedName>
    <alternativeName>
        <fullName evidence="4">Peptide-methionine (S)-S-oxide reductase</fullName>
        <shortName evidence="4">Peptide Met(O) reductase</shortName>
    </alternativeName>
</protein>
<gene>
    <name evidence="4" type="primary">msrA</name>
    <name evidence="7" type="ORF">SAMN05443292_2354</name>
</gene>
<dbReference type="PANTHER" id="PTHR43774:SF1">
    <property type="entry name" value="PEPTIDE METHIONINE SULFOXIDE REDUCTASE MSRA 2"/>
    <property type="match status" value="1"/>
</dbReference>
<dbReference type="EC" id="1.8.4.11" evidence="4"/>
<feature type="active site" evidence="4">
    <location>
        <position position="46"/>
    </location>
</feature>
<feature type="domain" description="Peptide methionine sulphoxide reductase MsrA" evidence="6">
    <location>
        <begin position="40"/>
        <end position="191"/>
    </location>
</feature>
<evidence type="ECO:0000313" key="7">
    <source>
        <dbReference type="EMBL" id="SFI38286.1"/>
    </source>
</evidence>
<dbReference type="STRING" id="1125876.SAMN05443292_2354"/>
<accession>A0A1I3HR91</accession>
<dbReference type="GO" id="GO:0008113">
    <property type="term" value="F:peptide-methionine (S)-S-oxide reductase activity"/>
    <property type="evidence" value="ECO:0007669"/>
    <property type="project" value="UniProtKB-UniRule"/>
</dbReference>
<dbReference type="InterPro" id="IPR002569">
    <property type="entry name" value="Met_Sox_Rdtase_MsrA_dom"/>
</dbReference>
<dbReference type="Proteomes" id="UP000198931">
    <property type="component" value="Unassembled WGS sequence"/>
</dbReference>
<dbReference type="OrthoDB" id="4174719at2"/>
<dbReference type="GO" id="GO:0033744">
    <property type="term" value="F:L-methionine:thioredoxin-disulfide S-oxidoreductase activity"/>
    <property type="evidence" value="ECO:0007669"/>
    <property type="project" value="RHEA"/>
</dbReference>
<dbReference type="AlphaFoldDB" id="A0A1I3HR91"/>
<reference evidence="7 8" key="1">
    <citation type="submission" date="2016-10" db="EMBL/GenBank/DDBJ databases">
        <authorList>
            <person name="de Groot N.N."/>
        </authorList>
    </citation>
    <scope>NUCLEOTIDE SEQUENCE [LARGE SCALE GENOMIC DNA]</scope>
    <source>
        <strain evidence="7 8">DSM 26000</strain>
    </source>
</reference>
<evidence type="ECO:0000256" key="2">
    <source>
        <dbReference type="ARBA" id="ARBA00047806"/>
    </source>
</evidence>
<evidence type="ECO:0000313" key="8">
    <source>
        <dbReference type="Proteomes" id="UP000198931"/>
    </source>
</evidence>
<dbReference type="PANTHER" id="PTHR43774">
    <property type="entry name" value="PEPTIDE METHIONINE SULFOXIDE REDUCTASE"/>
    <property type="match status" value="1"/>
</dbReference>
<dbReference type="Pfam" id="PF01625">
    <property type="entry name" value="PMSR"/>
    <property type="match status" value="1"/>
</dbReference>
<dbReference type="Gene3D" id="3.30.1060.10">
    <property type="entry name" value="Peptide methionine sulphoxide reductase MsrA"/>
    <property type="match status" value="1"/>
</dbReference>
<feature type="signal peptide" evidence="5">
    <location>
        <begin position="1"/>
        <end position="20"/>
    </location>
</feature>
<comment type="catalytic activity">
    <reaction evidence="3 4">
        <text>[thioredoxin]-disulfide + L-methionine + H2O = L-methionine (S)-S-oxide + [thioredoxin]-dithiol</text>
        <dbReference type="Rhea" id="RHEA:19993"/>
        <dbReference type="Rhea" id="RHEA-COMP:10698"/>
        <dbReference type="Rhea" id="RHEA-COMP:10700"/>
        <dbReference type="ChEBI" id="CHEBI:15377"/>
        <dbReference type="ChEBI" id="CHEBI:29950"/>
        <dbReference type="ChEBI" id="CHEBI:50058"/>
        <dbReference type="ChEBI" id="CHEBI:57844"/>
        <dbReference type="ChEBI" id="CHEBI:58772"/>
        <dbReference type="EC" id="1.8.4.11"/>
    </reaction>
</comment>
<dbReference type="PROSITE" id="PS51257">
    <property type="entry name" value="PROKAR_LIPOPROTEIN"/>
    <property type="match status" value="1"/>
</dbReference>
<evidence type="ECO:0000256" key="3">
    <source>
        <dbReference type="ARBA" id="ARBA00048782"/>
    </source>
</evidence>
<organism evidence="7 8">
    <name type="scientific">Halpernia frigidisoli</name>
    <dbReference type="NCBI Taxonomy" id="1125876"/>
    <lineage>
        <taxon>Bacteria</taxon>
        <taxon>Pseudomonadati</taxon>
        <taxon>Bacteroidota</taxon>
        <taxon>Flavobacteriia</taxon>
        <taxon>Flavobacteriales</taxon>
        <taxon>Weeksellaceae</taxon>
        <taxon>Chryseobacterium group</taxon>
        <taxon>Halpernia</taxon>
    </lineage>
</organism>
<dbReference type="NCBIfam" id="TIGR00401">
    <property type="entry name" value="msrA"/>
    <property type="match status" value="1"/>
</dbReference>
<evidence type="ECO:0000256" key="5">
    <source>
        <dbReference type="SAM" id="SignalP"/>
    </source>
</evidence>
<name>A0A1I3HR91_9FLAO</name>
<comment type="function">
    <text evidence="4">Has an important function as a repair enzyme for proteins that have been inactivated by oxidation. Catalyzes the reversible oxidation-reduction of methionine sulfoxide in proteins to methionine.</text>
</comment>
<sequence>MKKFLTIVMAFLLVSCNGQGKEAASKMAVEKIDKSNLEYVTIGGGCFWCVQTTFQMLKGVDSVVSGYSGGFKANPTYEEVSSGDTGHAETVRIGFDPKIISYQKLMDVFFFLHDPTQLNRQGNDVGTQYRSVVFYKDEAQKKETLAAEKVSEASGRWKGKYVTQVVPFEKFWPAETYHQDYYNQNPTQPYCSAVVGPEIARFKEHYGKLGWLKPNS</sequence>
<evidence type="ECO:0000256" key="4">
    <source>
        <dbReference type="HAMAP-Rule" id="MF_01401"/>
    </source>
</evidence>
<dbReference type="EMBL" id="FOQT01000004">
    <property type="protein sequence ID" value="SFI38286.1"/>
    <property type="molecule type" value="Genomic_DNA"/>
</dbReference>
<comment type="similarity">
    <text evidence="4">Belongs to the MsrA Met sulfoxide reductase family.</text>
</comment>